<protein>
    <recommendedName>
        <fullName evidence="4">Endonuclease/exonuclease/phosphatase domain-containing protein</fullName>
    </recommendedName>
</protein>
<gene>
    <name evidence="2" type="ORF">Cgig2_008621</name>
</gene>
<organism evidence="2 3">
    <name type="scientific">Carnegiea gigantea</name>
    <dbReference type="NCBI Taxonomy" id="171969"/>
    <lineage>
        <taxon>Eukaryota</taxon>
        <taxon>Viridiplantae</taxon>
        <taxon>Streptophyta</taxon>
        <taxon>Embryophyta</taxon>
        <taxon>Tracheophyta</taxon>
        <taxon>Spermatophyta</taxon>
        <taxon>Magnoliopsida</taxon>
        <taxon>eudicotyledons</taxon>
        <taxon>Gunneridae</taxon>
        <taxon>Pentapetalae</taxon>
        <taxon>Caryophyllales</taxon>
        <taxon>Cactineae</taxon>
        <taxon>Cactaceae</taxon>
        <taxon>Cactoideae</taxon>
        <taxon>Echinocereeae</taxon>
        <taxon>Carnegiea</taxon>
    </lineage>
</organism>
<proteinExistence type="predicted"/>
<dbReference type="SUPFAM" id="SSF56219">
    <property type="entry name" value="DNase I-like"/>
    <property type="match status" value="1"/>
</dbReference>
<dbReference type="InterPro" id="IPR050410">
    <property type="entry name" value="CCR4/nocturin_mRNA_transcr"/>
</dbReference>
<dbReference type="EMBL" id="JAKOGI010000453">
    <property type="protein sequence ID" value="KAJ8434768.1"/>
    <property type="molecule type" value="Genomic_DNA"/>
</dbReference>
<sequence length="250" mass="29399">MRWAGGQMKIVIHFSPSVSFPLSSPPTSIVVHPRILQLLDYTRMDNDHRRERPAQPRKVPAAMEGHHSMASNHSRHAAKKRKVIYEEESETLHLKRCSVEWKSSSNHFISTQTESSYQMHKRYSRRDSSSRHIHRKWTYSETDFSGFRDKFVLVSYNILGVENASRHPDLYCNIPWTYMDWDHRKACIHRELTKYDPSILCFQEVDRFRDLHDILKRDGFKGVLKARFVARLAQEMLVMDVPSFGKINGN</sequence>
<dbReference type="PANTHER" id="PTHR12121">
    <property type="entry name" value="CARBON CATABOLITE REPRESSOR PROTEIN 4"/>
    <property type="match status" value="1"/>
</dbReference>
<comment type="caution">
    <text evidence="2">The sequence shown here is derived from an EMBL/GenBank/DDBJ whole genome shotgun (WGS) entry which is preliminary data.</text>
</comment>
<dbReference type="OrthoDB" id="428734at2759"/>
<keyword evidence="3" id="KW-1185">Reference proteome</keyword>
<evidence type="ECO:0000256" key="1">
    <source>
        <dbReference type="SAM" id="MobiDB-lite"/>
    </source>
</evidence>
<evidence type="ECO:0000313" key="2">
    <source>
        <dbReference type="EMBL" id="KAJ8434768.1"/>
    </source>
</evidence>
<evidence type="ECO:0008006" key="4">
    <source>
        <dbReference type="Google" id="ProtNLM"/>
    </source>
</evidence>
<dbReference type="Gene3D" id="3.60.10.10">
    <property type="entry name" value="Endonuclease/exonuclease/phosphatase"/>
    <property type="match status" value="1"/>
</dbReference>
<reference evidence="2" key="1">
    <citation type="submission" date="2022-04" db="EMBL/GenBank/DDBJ databases">
        <title>Carnegiea gigantea Genome sequencing and assembly v2.</title>
        <authorList>
            <person name="Copetti D."/>
            <person name="Sanderson M.J."/>
            <person name="Burquez A."/>
            <person name="Wojciechowski M.F."/>
        </authorList>
    </citation>
    <scope>NUCLEOTIDE SEQUENCE</scope>
    <source>
        <strain evidence="2">SGP5-SGP5p</strain>
        <tissue evidence="2">Aerial part</tissue>
    </source>
</reference>
<dbReference type="GO" id="GO:0000175">
    <property type="term" value="F:3'-5'-RNA exonuclease activity"/>
    <property type="evidence" value="ECO:0007669"/>
    <property type="project" value="TreeGrafter"/>
</dbReference>
<name>A0A9Q1K0Z4_9CARY</name>
<dbReference type="Proteomes" id="UP001153076">
    <property type="component" value="Unassembled WGS sequence"/>
</dbReference>
<feature type="region of interest" description="Disordered" evidence="1">
    <location>
        <begin position="46"/>
        <end position="78"/>
    </location>
</feature>
<dbReference type="PANTHER" id="PTHR12121:SF74">
    <property type="entry name" value="CARBON CATABOLITE REPRESSOR PROTEIN 4 HOMOLOG 5"/>
    <property type="match status" value="1"/>
</dbReference>
<accession>A0A9Q1K0Z4</accession>
<dbReference type="InterPro" id="IPR036691">
    <property type="entry name" value="Endo/exonu/phosph_ase_sf"/>
</dbReference>
<dbReference type="AlphaFoldDB" id="A0A9Q1K0Z4"/>
<evidence type="ECO:0000313" key="3">
    <source>
        <dbReference type="Proteomes" id="UP001153076"/>
    </source>
</evidence>